<sequence length="579" mass="66610">MDSPRLTFPAQQQGQHLLVETDPAELKSWLKSLPYGDMGRAVPEISRAIASLNRSEIGVSQRKELVSLFDTAYAQIFDAYRPYAAHITNVETRRREYNNLHLLTREMAFAHKIITDAELNKRKLWGKNKGLIKGINLSLHYLGLQLMEHYESYSPIPAYLWRECNGLYAYAQMKQLEDTSLSSENQFQCLNTIEKTFARICLMSLADPYHLSYGEHWQLFKYLERWSHLAEFSDDHGDFKEETCFIVQLNSQIKPSYSSQFEGDLDDQNVCMLLTHDVIRQLQYQNDALIQTGESPQGFYNNLRPGTAQALLEHMAAHWNSKIERKGRRYPVITKLDVIWGMHAIHTLLQKHRKSPDSTHWDSETIESYIGHEHKVQLNWDASNVSDGGIGITTHNNIADQLKVGELVIIREYIDKKPSYRWRPAVCRWLFGDDNQGTRAGLEFIDGNFEPCRINTKLAKNAQTSGQAALLFKPAASRQDDPLALVCNRGTFKDGREFLLRHKNQLEDIRARKRTLVTPCIEMFHFQSFEVIEVNDPEPEEPSDMIPWTSMPNHSSDSNDGEQSNETINLDSVRLPGDH</sequence>
<keyword evidence="3" id="KW-1185">Reference proteome</keyword>
<dbReference type="AlphaFoldDB" id="A0AA51RTQ8"/>
<evidence type="ECO:0000313" key="2">
    <source>
        <dbReference type="EMBL" id="WMS87422.1"/>
    </source>
</evidence>
<gene>
    <name evidence="2" type="ORF">Q9312_00490</name>
</gene>
<dbReference type="KEGG" id="plei:Q9312_00490"/>
<feature type="compositionally biased region" description="Polar residues" evidence="1">
    <location>
        <begin position="550"/>
        <end position="570"/>
    </location>
</feature>
<evidence type="ECO:0000313" key="3">
    <source>
        <dbReference type="Proteomes" id="UP001239782"/>
    </source>
</evidence>
<organism evidence="2 3">
    <name type="scientific">Pleionea litopenaei</name>
    <dbReference type="NCBI Taxonomy" id="3070815"/>
    <lineage>
        <taxon>Bacteria</taxon>
        <taxon>Pseudomonadati</taxon>
        <taxon>Pseudomonadota</taxon>
        <taxon>Gammaproteobacteria</taxon>
        <taxon>Oceanospirillales</taxon>
        <taxon>Pleioneaceae</taxon>
        <taxon>Pleionea</taxon>
    </lineage>
</organism>
<name>A0AA51RTQ8_9GAMM</name>
<evidence type="ECO:0008006" key="4">
    <source>
        <dbReference type="Google" id="ProtNLM"/>
    </source>
</evidence>
<proteinExistence type="predicted"/>
<dbReference type="Proteomes" id="UP001239782">
    <property type="component" value="Chromosome"/>
</dbReference>
<reference evidence="2 3" key="1">
    <citation type="submission" date="2023-08" db="EMBL/GenBank/DDBJ databases">
        <title>Pleionea litopenaei sp. nov., isolated from stomach of juvenile Litopenaeus vannamei.</title>
        <authorList>
            <person name="Rho A.M."/>
            <person name="Hwang C.Y."/>
        </authorList>
    </citation>
    <scope>NUCLEOTIDE SEQUENCE [LARGE SCALE GENOMIC DNA]</scope>
    <source>
        <strain evidence="2 3">HL-JVS1</strain>
    </source>
</reference>
<protein>
    <recommendedName>
        <fullName evidence="4">PilZ domain-containing protein</fullName>
    </recommendedName>
</protein>
<dbReference type="RefSeq" id="WP_309202565.1">
    <property type="nucleotide sequence ID" value="NZ_CP133548.1"/>
</dbReference>
<evidence type="ECO:0000256" key="1">
    <source>
        <dbReference type="SAM" id="MobiDB-lite"/>
    </source>
</evidence>
<feature type="region of interest" description="Disordered" evidence="1">
    <location>
        <begin position="536"/>
        <end position="579"/>
    </location>
</feature>
<accession>A0AA51RTQ8</accession>
<dbReference type="EMBL" id="CP133548">
    <property type="protein sequence ID" value="WMS87422.1"/>
    <property type="molecule type" value="Genomic_DNA"/>
</dbReference>